<evidence type="ECO:0000259" key="2">
    <source>
        <dbReference type="Pfam" id="PF11412"/>
    </source>
</evidence>
<evidence type="ECO:0000313" key="3">
    <source>
        <dbReference type="EMBL" id="SFS64940.1"/>
    </source>
</evidence>
<dbReference type="Proteomes" id="UP000183209">
    <property type="component" value="Unassembled WGS sequence"/>
</dbReference>
<proteinExistence type="predicted"/>
<dbReference type="Gene3D" id="2.60.40.1250">
    <property type="entry name" value="Thiol:disulfide interchange protein DsbD, N-terminal domain"/>
    <property type="match status" value="1"/>
</dbReference>
<dbReference type="InterPro" id="IPR036929">
    <property type="entry name" value="DsbDN_sf"/>
</dbReference>
<feature type="chain" id="PRO_5010300622" evidence="1">
    <location>
        <begin position="19"/>
        <end position="148"/>
    </location>
</feature>
<feature type="domain" description="Thiol:disulfide interchange protein DsbD N-terminal" evidence="2">
    <location>
        <begin position="34"/>
        <end position="145"/>
    </location>
</feature>
<dbReference type="RefSeq" id="WP_038266311.1">
    <property type="nucleotide sequence ID" value="NZ_FPAG01000003.1"/>
</dbReference>
<sequence>MKKYIFLLLVFIGLGAQAQIHEPVKWSASIEKISNTEAYLVATATIEKGWHLYSQDVPDGGPVATSFEFDTSSKKFKLIGETEEGEGHVVDDKIFEMKIKYFDNKAVFKQKIKFPPNLKIKITGGVAFMVCDDANCLPPTTEELEFSL</sequence>
<protein>
    <submittedName>
        <fullName evidence="3">Disulphide bond corrector protein DsbC</fullName>
    </submittedName>
</protein>
<dbReference type="AlphaFoldDB" id="A0A1I6RK07"/>
<dbReference type="GO" id="GO:0015035">
    <property type="term" value="F:protein-disulfide reductase activity"/>
    <property type="evidence" value="ECO:0007669"/>
    <property type="project" value="TreeGrafter"/>
</dbReference>
<reference evidence="3 4" key="1">
    <citation type="submission" date="2016-10" db="EMBL/GenBank/DDBJ databases">
        <authorList>
            <person name="de Groot N.N."/>
        </authorList>
    </citation>
    <scope>NUCLEOTIDE SEQUENCE [LARGE SCALE GENOMIC DNA]</scope>
    <source>
        <strain evidence="3 4">CGMCC 1.6114</strain>
    </source>
</reference>
<name>A0A1I6RK07_9FLAO</name>
<dbReference type="PANTHER" id="PTHR32234:SF0">
    <property type="entry name" value="THIOL:DISULFIDE INTERCHANGE PROTEIN DSBD"/>
    <property type="match status" value="1"/>
</dbReference>
<accession>A0A1I6RK07</accession>
<organism evidence="3 4">
    <name type="scientific">Zhouia amylolytica</name>
    <dbReference type="NCBI Taxonomy" id="376730"/>
    <lineage>
        <taxon>Bacteria</taxon>
        <taxon>Pseudomonadati</taxon>
        <taxon>Bacteroidota</taxon>
        <taxon>Flavobacteriia</taxon>
        <taxon>Flavobacteriales</taxon>
        <taxon>Flavobacteriaceae</taxon>
        <taxon>Zhouia</taxon>
    </lineage>
</organism>
<dbReference type="Pfam" id="PF11412">
    <property type="entry name" value="DsbD_N"/>
    <property type="match status" value="1"/>
</dbReference>
<dbReference type="InterPro" id="IPR028250">
    <property type="entry name" value="DsbDN"/>
</dbReference>
<evidence type="ECO:0000256" key="1">
    <source>
        <dbReference type="SAM" id="SignalP"/>
    </source>
</evidence>
<feature type="signal peptide" evidence="1">
    <location>
        <begin position="1"/>
        <end position="18"/>
    </location>
</feature>
<gene>
    <name evidence="3" type="ORF">SAMN04487906_1119</name>
</gene>
<dbReference type="PANTHER" id="PTHR32234">
    <property type="entry name" value="THIOL:DISULFIDE INTERCHANGE PROTEIN DSBD"/>
    <property type="match status" value="1"/>
</dbReference>
<dbReference type="OrthoDB" id="767251at2"/>
<dbReference type="EMBL" id="FPAG01000003">
    <property type="protein sequence ID" value="SFS64940.1"/>
    <property type="molecule type" value="Genomic_DNA"/>
</dbReference>
<keyword evidence="1" id="KW-0732">Signal</keyword>
<evidence type="ECO:0000313" key="4">
    <source>
        <dbReference type="Proteomes" id="UP000183209"/>
    </source>
</evidence>
<dbReference type="GO" id="GO:0045454">
    <property type="term" value="P:cell redox homeostasis"/>
    <property type="evidence" value="ECO:0007669"/>
    <property type="project" value="TreeGrafter"/>
</dbReference>